<reference evidence="3 4" key="1">
    <citation type="submission" date="2020-04" db="EMBL/GenBank/DDBJ databases">
        <title>Perkinsus olseni comparative genomics.</title>
        <authorList>
            <person name="Bogema D.R."/>
        </authorList>
    </citation>
    <scope>NUCLEOTIDE SEQUENCE [LARGE SCALE GENOMIC DNA]</scope>
    <source>
        <strain evidence="3 4">ATCC PRA-207</strain>
    </source>
</reference>
<name>A0A7J6QF42_PEROL</name>
<dbReference type="AlphaFoldDB" id="A0A7J6QF42"/>
<evidence type="ECO:0000313" key="3">
    <source>
        <dbReference type="EMBL" id="KAF4706246.1"/>
    </source>
</evidence>
<feature type="compositionally biased region" description="Polar residues" evidence="1">
    <location>
        <begin position="452"/>
        <end position="464"/>
    </location>
</feature>
<dbReference type="PANTHER" id="PTHR32022:SF10">
    <property type="entry name" value="D-GLUTAMATE CYCLASE, MITOCHONDRIAL"/>
    <property type="match status" value="1"/>
</dbReference>
<evidence type="ECO:0000259" key="2">
    <source>
        <dbReference type="Pfam" id="PF14336"/>
    </source>
</evidence>
<dbReference type="Pfam" id="PF14336">
    <property type="entry name" value="GLUCM-like_C"/>
    <property type="match status" value="1"/>
</dbReference>
<evidence type="ECO:0000313" key="4">
    <source>
        <dbReference type="Proteomes" id="UP000553632"/>
    </source>
</evidence>
<dbReference type="Proteomes" id="UP000553632">
    <property type="component" value="Unassembled WGS sequence"/>
</dbReference>
<dbReference type="Gene3D" id="3.90.1640.20">
    <property type="entry name" value="TON_0340"/>
    <property type="match status" value="1"/>
</dbReference>
<dbReference type="InterPro" id="IPR025504">
    <property type="entry name" value="GLUCM_C"/>
</dbReference>
<organism evidence="3 4">
    <name type="scientific">Perkinsus olseni</name>
    <name type="common">Perkinsus atlanticus</name>
    <dbReference type="NCBI Taxonomy" id="32597"/>
    <lineage>
        <taxon>Eukaryota</taxon>
        <taxon>Sar</taxon>
        <taxon>Alveolata</taxon>
        <taxon>Perkinsozoa</taxon>
        <taxon>Perkinsea</taxon>
        <taxon>Perkinsida</taxon>
        <taxon>Perkinsidae</taxon>
        <taxon>Perkinsus</taxon>
    </lineage>
</organism>
<keyword evidence="4" id="KW-1185">Reference proteome</keyword>
<accession>A0A7J6QF42</accession>
<proteinExistence type="predicted"/>
<sequence length="1214" mass="132320">MSPSRELLRGLEEACQVDVGNRGIGPLIRPGVLEEAVEALRRPPAGGRAIVITGMPCCIHKPPPQFESDGLIGSVCVAKALKRAGWKVFLGAEEDVADILTLLAGDAVDVLGFNPRSTPDDIKKRVGKLDLVVCIERAAPPYRTMRNLQMDGGKIAPLHTLSEGDGVKTVAIGDGGNEMGMGPLQDLVARYVPFGDSIKTATPSDICLVAGTSDWGSLALAMALGLSWSRGEHHKLSVVLQERGIRDGVTGEAGPTLDGIPIERTYELIDEMKRLILLEQDPVFGKSLDATAAGKPLEDIFNDIPVGVYESLPLATDLRPLEPVRLEMRSTEYGHLVGLSVAEINIGCPTRVRQYDPGSLGELYSSHDISNCYWFSHYVVKQAASIIKRRLGGTRDFDPDQVVLCTTRNSTKDDPRLTLFLHATRKYHGLVELNWPVHLRLKSDQQDHEHSMTSAKSPTKTAPLSVTMADANPPGRRRKRKIEKVDGEPRVKRQVEVAQVAEKKATVDAEEPPVSCDFTGPVRGAADVEKMETVDDGESSLPCDSAGPVTVVPVAQNKGAAIEEVPRESLGADRQVEVAPENIFNDIPVGVYESLPLATDLRPLEPVRLEMRSSEYGHLVGLSVAELKVGCLFRVTQYSRRYLAGMISSYDISKCYWFSHYIVQEMASIIKRRLGGTRDFTPGQMVLCTTKNSTKDDPQLTLFLHATRRNRGAFTKLGWPVPLRLKGAQHHCGHSTTSAKSPVKTAPRPLMMTDAKKRKAMDVGGESITSPGVNKQIEAAPVAQKMETVDDEESPVSCDFTGKVGVAPVAQNMAAVIQEEPTVFPGMDKQVGVAPVAQNMAAVIKEEPTVFPGMDNQVGVAPVAQNMAAVIKEEPTVFPGMDKQVGVAPVAQNMGAFIKEGPTVFPGMDKQVGVAPVAQNMGAFIKEGPTVFPGMDKQVEVAPVAQNMAGAVAGCEEPPIPAGVYTPTTFPSGLGNLMFAKLEISYIMTMPFADIFLFEPDKMHYEKCPFYEVPSEPLTDDLLHHHSIAKCYWFTRYCTKPVRDLISEQSALPRDDKVNEILLCTRSLASGVGGDLVLFLDAIWRNESVYEELKLPIHLTFSVGPSEYLQPWTYSTGLKDGYYIGTSAVLRIETRENRKQYAFLTSDEGPSTAGFAPLIKAKDYPTTGSYRLLRGALPSLRMYQVADDQLVVRGEDKEHIVFHVDPGLLQLPSG</sequence>
<comment type="caution">
    <text evidence="3">The sequence shown here is derived from an EMBL/GenBank/DDBJ whole genome shotgun (WGS) entry which is preliminary data.</text>
</comment>
<dbReference type="PANTHER" id="PTHR32022">
    <property type="entry name" value="D-GLUTAMATE CYCLASE, MITOCHONDRIAL"/>
    <property type="match status" value="1"/>
</dbReference>
<evidence type="ECO:0000256" key="1">
    <source>
        <dbReference type="SAM" id="MobiDB-lite"/>
    </source>
</evidence>
<feature type="domain" description="D-glutamate cyclase-like C-terminal" evidence="2">
    <location>
        <begin position="11"/>
        <end position="272"/>
    </location>
</feature>
<dbReference type="EMBL" id="JABANO010033773">
    <property type="protein sequence ID" value="KAF4706246.1"/>
    <property type="molecule type" value="Genomic_DNA"/>
</dbReference>
<gene>
    <name evidence="3" type="ORF">FOZ63_013417</name>
</gene>
<protein>
    <recommendedName>
        <fullName evidence="2">D-glutamate cyclase-like C-terminal domain-containing protein</fullName>
    </recommendedName>
</protein>
<feature type="region of interest" description="Disordered" evidence="1">
    <location>
        <begin position="444"/>
        <end position="479"/>
    </location>
</feature>